<feature type="active site" description="Proton donor" evidence="5">
    <location>
        <position position="125"/>
    </location>
</feature>
<evidence type="ECO:0000256" key="4">
    <source>
        <dbReference type="ARBA" id="ARBA00023315"/>
    </source>
</evidence>
<dbReference type="NCBIfam" id="NF002368">
    <property type="entry name" value="PRK01346.1-5"/>
    <property type="match status" value="1"/>
</dbReference>
<dbReference type="SUPFAM" id="SSF55729">
    <property type="entry name" value="Acyl-CoA N-acyltransferases (Nat)"/>
    <property type="match status" value="1"/>
</dbReference>
<dbReference type="PROSITE" id="PS51186">
    <property type="entry name" value="GNAT"/>
    <property type="match status" value="1"/>
</dbReference>
<organism evidence="7 8">
    <name type="scientific">Mycolicibacterium doricum</name>
    <dbReference type="NCBI Taxonomy" id="126673"/>
    <lineage>
        <taxon>Bacteria</taxon>
        <taxon>Bacillati</taxon>
        <taxon>Actinomycetota</taxon>
        <taxon>Actinomycetes</taxon>
        <taxon>Mycobacteriales</taxon>
        <taxon>Mycobacteriaceae</taxon>
        <taxon>Mycolicibacterium</taxon>
    </lineage>
</organism>
<protein>
    <recommendedName>
        <fullName evidence="6">N-acetyltransferase domain-containing protein</fullName>
    </recommendedName>
</protein>
<feature type="active site" description="Proton acceptor; via carboxylate" evidence="5">
    <location>
        <position position="399"/>
    </location>
</feature>
<dbReference type="Pfam" id="PF17668">
    <property type="entry name" value="Acetyltransf_17"/>
    <property type="match status" value="1"/>
</dbReference>
<dbReference type="NCBIfam" id="NF002367">
    <property type="entry name" value="PRK01346.1-4"/>
    <property type="match status" value="1"/>
</dbReference>
<keyword evidence="3 5" id="KW-0808">Transferase</keyword>
<dbReference type="SUPFAM" id="SSF55718">
    <property type="entry name" value="SCP-like"/>
    <property type="match status" value="1"/>
</dbReference>
<dbReference type="AlphaFoldDB" id="A0A1X1TLT8"/>
<dbReference type="InterPro" id="IPR000182">
    <property type="entry name" value="GNAT_dom"/>
</dbReference>
<evidence type="ECO:0000256" key="5">
    <source>
        <dbReference type="HAMAP-Rule" id="MF_01812"/>
    </source>
</evidence>
<name>A0A1X1TLT8_9MYCO</name>
<reference evidence="7 8" key="1">
    <citation type="submission" date="2016-01" db="EMBL/GenBank/DDBJ databases">
        <title>The new phylogeny of the genus Mycobacterium.</title>
        <authorList>
            <person name="Tarcisio F."/>
            <person name="Conor M."/>
            <person name="Antonella G."/>
            <person name="Elisabetta G."/>
            <person name="Giulia F.S."/>
            <person name="Sara T."/>
            <person name="Anna F."/>
            <person name="Clotilde B."/>
            <person name="Roberto B."/>
            <person name="Veronica D.S."/>
            <person name="Fabio R."/>
            <person name="Monica P."/>
            <person name="Olivier J."/>
            <person name="Enrico T."/>
            <person name="Nicola S."/>
        </authorList>
    </citation>
    <scope>NUCLEOTIDE SEQUENCE [LARGE SCALE GENOMIC DNA]</scope>
    <source>
        <strain evidence="7 8">DSM 44339</strain>
    </source>
</reference>
<feature type="binding site" evidence="5">
    <location>
        <begin position="92"/>
        <end position="97"/>
    </location>
    <ligand>
        <name>acetyl-CoA</name>
        <dbReference type="ChEBI" id="CHEBI:57288"/>
    </ligand>
</feature>
<proteinExistence type="inferred from homology"/>
<feature type="binding site" evidence="5">
    <location>
        <begin position="120"/>
        <end position="121"/>
    </location>
    <ligand>
        <name>acetyl-CoA</name>
        <dbReference type="ChEBI" id="CHEBI:57288"/>
    </ligand>
</feature>
<comment type="caution">
    <text evidence="7">The sequence shown here is derived from an EMBL/GenBank/DDBJ whole genome shotgun (WGS) entry which is preliminary data.</text>
</comment>
<dbReference type="OrthoDB" id="8399956at2"/>
<dbReference type="Gene3D" id="3.40.630.30">
    <property type="match status" value="2"/>
</dbReference>
<dbReference type="EMBL" id="LQOS01000007">
    <property type="protein sequence ID" value="ORV45438.1"/>
    <property type="molecule type" value="Genomic_DNA"/>
</dbReference>
<keyword evidence="8" id="KW-1185">Reference proteome</keyword>
<dbReference type="InterPro" id="IPR025559">
    <property type="entry name" value="Eis_dom"/>
</dbReference>
<dbReference type="InterPro" id="IPR036527">
    <property type="entry name" value="SCP2_sterol-bd_dom_sf"/>
</dbReference>
<comment type="subunit">
    <text evidence="5">Homohexamer; trimer of dimers.</text>
</comment>
<evidence type="ECO:0000313" key="8">
    <source>
        <dbReference type="Proteomes" id="UP000193564"/>
    </source>
</evidence>
<dbReference type="Pfam" id="PF13530">
    <property type="entry name" value="SCP2_2"/>
    <property type="match status" value="1"/>
</dbReference>
<dbReference type="Pfam" id="PF13527">
    <property type="entry name" value="Acetyltransf_9"/>
    <property type="match status" value="1"/>
</dbReference>
<evidence type="ECO:0000313" key="7">
    <source>
        <dbReference type="EMBL" id="ORV45438.1"/>
    </source>
</evidence>
<feature type="domain" description="N-acetyltransferase" evidence="6">
    <location>
        <begin position="6"/>
        <end position="147"/>
    </location>
</feature>
<dbReference type="PANTHER" id="PTHR37817:SF1">
    <property type="entry name" value="N-ACETYLTRANSFERASE EIS"/>
    <property type="match status" value="1"/>
</dbReference>
<accession>A0A1X1TLT8</accession>
<evidence type="ECO:0000256" key="1">
    <source>
        <dbReference type="ARBA" id="ARBA00009213"/>
    </source>
</evidence>
<keyword evidence="4 5" id="KW-0012">Acyltransferase</keyword>
<dbReference type="InterPro" id="IPR016181">
    <property type="entry name" value="Acyl_CoA_acyltransferase"/>
</dbReference>
<dbReference type="InterPro" id="IPR051554">
    <property type="entry name" value="Acetyltransferase_Eis"/>
</dbReference>
<dbReference type="GO" id="GO:0034069">
    <property type="term" value="F:aminoglycoside N-acetyltransferase activity"/>
    <property type="evidence" value="ECO:0007669"/>
    <property type="project" value="TreeGrafter"/>
</dbReference>
<dbReference type="RefSeq" id="WP_085187233.1">
    <property type="nucleotide sequence ID" value="NZ_AP022605.1"/>
</dbReference>
<dbReference type="STRING" id="126673.AWC01_01375"/>
<feature type="binding site" evidence="5">
    <location>
        <begin position="84"/>
        <end position="86"/>
    </location>
    <ligand>
        <name>acetyl-CoA</name>
        <dbReference type="ChEBI" id="CHEBI:57288"/>
    </ligand>
</feature>
<keyword evidence="2" id="KW-1036">Host cytoplasmic vesicle</keyword>
<sequence length="399" mass="43428">MSASGLHLRPVTENDWPLMARLDATNFGHVVHESAITAWRSLIADGAALVVADGAEVVGQALYLDLQLTVPGGAVLPVAGITWVSVAPTHRRRGVLRWMFTELHDRIATARHPIAALTASEGGIYGRFGYGPATTVNEWSVDRRTVQFLTAATDPGGVRVVTPGEHIDDFAAVYDRWRVQTPGGLVRPRALWDELLADRDEDRAGGSALFAFLHPDGYVLYRVHGSGPRHVRVVELTAATAEAHIAMWRALCGLDLMERIEIATHPADPLPYLLADPRQVRTTAVADDLWLRLMDISAALQARTYDRDLSVVIEVEDGFRREGGRFALDIRDGRAVCAPTDAAPDVTFDIDVLGALYLGGHRATAFAAGNRLRGKNPDLITRIDRAFATDVPAALGFPF</sequence>
<dbReference type="HAMAP" id="MF_01812">
    <property type="entry name" value="Eis"/>
    <property type="match status" value="1"/>
</dbReference>
<dbReference type="GO" id="GO:0030649">
    <property type="term" value="P:aminoglycoside antibiotic catabolic process"/>
    <property type="evidence" value="ECO:0007669"/>
    <property type="project" value="TreeGrafter"/>
</dbReference>
<comment type="similarity">
    <text evidence="1 5">Belongs to the acetyltransferase Eis family.</text>
</comment>
<evidence type="ECO:0000256" key="2">
    <source>
        <dbReference type="ARBA" id="ARBA00022488"/>
    </source>
</evidence>
<dbReference type="InterPro" id="IPR041380">
    <property type="entry name" value="Acetyltransf_17"/>
</dbReference>
<dbReference type="PANTHER" id="PTHR37817">
    <property type="entry name" value="N-ACETYLTRANSFERASE EIS"/>
    <property type="match status" value="1"/>
</dbReference>
<evidence type="ECO:0000256" key="3">
    <source>
        <dbReference type="ARBA" id="ARBA00022679"/>
    </source>
</evidence>
<gene>
    <name evidence="7" type="ORF">AWC01_01375</name>
</gene>
<dbReference type="Proteomes" id="UP000193564">
    <property type="component" value="Unassembled WGS sequence"/>
</dbReference>
<dbReference type="InterPro" id="IPR022902">
    <property type="entry name" value="NAcTrfase_Eis"/>
</dbReference>
<evidence type="ECO:0000259" key="6">
    <source>
        <dbReference type="PROSITE" id="PS51186"/>
    </source>
</evidence>
<dbReference type="Gene3D" id="3.30.1050.10">
    <property type="entry name" value="SCP2 sterol-binding domain"/>
    <property type="match status" value="1"/>
</dbReference>